<accession>A0A656VJV4</accession>
<name>A0A656VJV4_SERMA</name>
<dbReference type="AlphaFoldDB" id="A0A656VJV4"/>
<sequence length="48" mass="5784">MLQMLCSINFRVLMICRFFVLIKSYTDFKQGYILLNCYFLAHQCMCGY</sequence>
<gene>
    <name evidence="1" type="ORF">AB868_02841</name>
</gene>
<organism evidence="1 2">
    <name type="scientific">Serratia marcescens</name>
    <dbReference type="NCBI Taxonomy" id="615"/>
    <lineage>
        <taxon>Bacteria</taxon>
        <taxon>Pseudomonadati</taxon>
        <taxon>Pseudomonadota</taxon>
        <taxon>Gammaproteobacteria</taxon>
        <taxon>Enterobacterales</taxon>
        <taxon>Yersiniaceae</taxon>
        <taxon>Serratia</taxon>
    </lineage>
</organism>
<evidence type="ECO:0000313" key="1">
    <source>
        <dbReference type="EMBL" id="KMU52087.1"/>
    </source>
</evidence>
<proteinExistence type="predicted"/>
<comment type="caution">
    <text evidence="1">The sequence shown here is derived from an EMBL/GenBank/DDBJ whole genome shotgun (WGS) entry which is preliminary data.</text>
</comment>
<dbReference type="Proteomes" id="UP000037482">
    <property type="component" value="Unassembled WGS sequence"/>
</dbReference>
<dbReference type="EMBL" id="LFJS01000012">
    <property type="protein sequence ID" value="KMU52087.1"/>
    <property type="molecule type" value="Genomic_DNA"/>
</dbReference>
<evidence type="ECO:0000313" key="2">
    <source>
        <dbReference type="Proteomes" id="UP000037482"/>
    </source>
</evidence>
<reference evidence="1 2" key="1">
    <citation type="submission" date="2015-06" db="EMBL/GenBank/DDBJ databases">
        <title>Draft Genome of Serratia marcescens Strain AH0650_Sm1.</title>
        <authorList>
            <person name="Wan Y."/>
            <person name="Gorrie C."/>
            <person name="Holt K."/>
        </authorList>
    </citation>
    <scope>NUCLEOTIDE SEQUENCE [LARGE SCALE GENOMIC DNA]</scope>
    <source>
        <strain evidence="1 2">AH0650_Sm1</strain>
    </source>
</reference>
<protein>
    <submittedName>
        <fullName evidence="1">Uncharacterized protein</fullName>
    </submittedName>
</protein>